<dbReference type="Proteomes" id="UP001634393">
    <property type="component" value="Unassembled WGS sequence"/>
</dbReference>
<feature type="binding site" evidence="15">
    <location>
        <position position="44"/>
    </location>
    <ligand>
        <name>ATP</name>
        <dbReference type="ChEBI" id="CHEBI:30616"/>
    </ligand>
</feature>
<dbReference type="InterPro" id="IPR011009">
    <property type="entry name" value="Kinase-like_dom_sf"/>
</dbReference>
<keyword evidence="11" id="KW-1133">Transmembrane helix</keyword>
<keyword evidence="9" id="KW-0418">Kinase</keyword>
<evidence type="ECO:0000259" key="17">
    <source>
        <dbReference type="PROSITE" id="PS50011"/>
    </source>
</evidence>
<dbReference type="InterPro" id="IPR017441">
    <property type="entry name" value="Protein_kinase_ATP_BS"/>
</dbReference>
<evidence type="ECO:0000256" key="6">
    <source>
        <dbReference type="ARBA" id="ARBA00022692"/>
    </source>
</evidence>
<evidence type="ECO:0000256" key="3">
    <source>
        <dbReference type="ARBA" id="ARBA00010217"/>
    </source>
</evidence>
<reference evidence="18 19" key="1">
    <citation type="submission" date="2024-12" db="EMBL/GenBank/DDBJ databases">
        <title>The unique morphological basis and parallel evolutionary history of personate flowers in Penstemon.</title>
        <authorList>
            <person name="Depatie T.H."/>
            <person name="Wessinger C.A."/>
        </authorList>
    </citation>
    <scope>NUCLEOTIDE SEQUENCE [LARGE SCALE GENOMIC DNA]</scope>
    <source>
        <strain evidence="18">WTNN_2</strain>
        <tissue evidence="18">Leaf</tissue>
    </source>
</reference>
<organism evidence="18 19">
    <name type="scientific">Penstemon smallii</name>
    <dbReference type="NCBI Taxonomy" id="265156"/>
    <lineage>
        <taxon>Eukaryota</taxon>
        <taxon>Viridiplantae</taxon>
        <taxon>Streptophyta</taxon>
        <taxon>Embryophyta</taxon>
        <taxon>Tracheophyta</taxon>
        <taxon>Spermatophyta</taxon>
        <taxon>Magnoliopsida</taxon>
        <taxon>eudicotyledons</taxon>
        <taxon>Gunneridae</taxon>
        <taxon>Pentapetalae</taxon>
        <taxon>asterids</taxon>
        <taxon>lamiids</taxon>
        <taxon>Lamiales</taxon>
        <taxon>Plantaginaceae</taxon>
        <taxon>Cheloneae</taxon>
        <taxon>Penstemon</taxon>
    </lineage>
</organism>
<comment type="similarity">
    <text evidence="2">In the N-terminal section; belongs to the leguminous lectin family.</text>
</comment>
<keyword evidence="4" id="KW-1003">Cell membrane</keyword>
<name>A0ABD3RNK8_9LAMI</name>
<sequence>MKEFVLEELELATENFSVTKVIGKGSHGVVYKGILNGQSVAIKKQSLGLQMLKDNSKLEKEAQILSLLRRNSCFIDLLGISHDSFNNKILVTEFMSNGNLHDALHLSSKFLMWPKRVEIALQVARAVRFLHQSKPSIVHRDIKSSNILLDANWNAKLADFGLSIRLNSDQELNIPAGTIGYLDPDYTTPSKLSTKIDIFSYGVVLLELISGRKVIDVDRSPASVVEWAIPLIDRGQRIKVCDERVQLPRYMEDTVEQLLSLASRCVLPRENLRPSMDEIVDILDNFVVVRFSSLMSNCLWDVILNMRRRKILCVTKCKATDKVTCSGADHNRGSVRGGDNLSNGTLLQVGEILADIKLK</sequence>
<dbReference type="PANTHER" id="PTHR46146">
    <property type="entry name" value="SERINE/THREONINE-PROTEIN KINASE-LIKE PROTEIN CCR4"/>
    <property type="match status" value="1"/>
</dbReference>
<gene>
    <name evidence="18" type="ORF">ACJIZ3_015778</name>
</gene>
<evidence type="ECO:0000256" key="1">
    <source>
        <dbReference type="ARBA" id="ARBA00004251"/>
    </source>
</evidence>
<protein>
    <recommendedName>
        <fullName evidence="17">Protein kinase domain-containing protein</fullName>
    </recommendedName>
</protein>
<dbReference type="SUPFAM" id="SSF56112">
    <property type="entry name" value="Protein kinase-like (PK-like)"/>
    <property type="match status" value="1"/>
</dbReference>
<dbReference type="AlphaFoldDB" id="A0ABD3RNK8"/>
<dbReference type="PROSITE" id="PS00107">
    <property type="entry name" value="PROTEIN_KINASE_ATP"/>
    <property type="match status" value="1"/>
</dbReference>
<dbReference type="InterPro" id="IPR000719">
    <property type="entry name" value="Prot_kinase_dom"/>
</dbReference>
<evidence type="ECO:0000256" key="15">
    <source>
        <dbReference type="PROSITE-ProRule" id="PRU10141"/>
    </source>
</evidence>
<dbReference type="EMBL" id="JBJXBP010000008">
    <property type="protein sequence ID" value="KAL3814510.1"/>
    <property type="molecule type" value="Genomic_DNA"/>
</dbReference>
<evidence type="ECO:0000256" key="2">
    <source>
        <dbReference type="ARBA" id="ARBA00008536"/>
    </source>
</evidence>
<comment type="caution">
    <text evidence="18">The sequence shown here is derived from an EMBL/GenBank/DDBJ whole genome shotgun (WGS) entry which is preliminary data.</text>
</comment>
<keyword evidence="5" id="KW-0808">Transferase</keyword>
<keyword evidence="19" id="KW-1185">Reference proteome</keyword>
<keyword evidence="8 15" id="KW-0547">Nucleotide-binding</keyword>
<evidence type="ECO:0000256" key="10">
    <source>
        <dbReference type="ARBA" id="ARBA00022840"/>
    </source>
</evidence>
<evidence type="ECO:0000313" key="19">
    <source>
        <dbReference type="Proteomes" id="UP001634393"/>
    </source>
</evidence>
<comment type="subcellular location">
    <subcellularLocation>
        <location evidence="1">Cell membrane</location>
        <topology evidence="1">Single-pass type I membrane protein</topology>
    </subcellularLocation>
</comment>
<dbReference type="PANTHER" id="PTHR46146:SF23">
    <property type="entry name" value="PROTEIN KINASE DOMAIN-CONTAINING PROTEIN"/>
    <property type="match status" value="1"/>
</dbReference>
<comment type="similarity">
    <text evidence="3">In the C-terminal section; belongs to the protein kinase superfamily. Ser/Thr protein kinase family.</text>
</comment>
<evidence type="ECO:0000256" key="13">
    <source>
        <dbReference type="ARBA" id="ARBA00023170"/>
    </source>
</evidence>
<evidence type="ECO:0000256" key="4">
    <source>
        <dbReference type="ARBA" id="ARBA00022475"/>
    </source>
</evidence>
<evidence type="ECO:0000256" key="5">
    <source>
        <dbReference type="ARBA" id="ARBA00022679"/>
    </source>
</evidence>
<comment type="similarity">
    <text evidence="16">Belongs to the protein kinase superfamily.</text>
</comment>
<keyword evidence="13" id="KW-0675">Receptor</keyword>
<keyword evidence="6" id="KW-0812">Transmembrane</keyword>
<dbReference type="Gene3D" id="3.30.200.20">
    <property type="entry name" value="Phosphorylase Kinase, domain 1"/>
    <property type="match status" value="1"/>
</dbReference>
<dbReference type="GO" id="GO:0005886">
    <property type="term" value="C:plasma membrane"/>
    <property type="evidence" value="ECO:0007669"/>
    <property type="project" value="UniProtKB-SubCell"/>
</dbReference>
<evidence type="ECO:0000256" key="14">
    <source>
        <dbReference type="ARBA" id="ARBA00023180"/>
    </source>
</evidence>
<accession>A0ABD3RNK8</accession>
<dbReference type="GO" id="GO:0004674">
    <property type="term" value="F:protein serine/threonine kinase activity"/>
    <property type="evidence" value="ECO:0007669"/>
    <property type="project" value="UniProtKB-KW"/>
</dbReference>
<evidence type="ECO:0000256" key="16">
    <source>
        <dbReference type="RuleBase" id="RU000304"/>
    </source>
</evidence>
<dbReference type="Pfam" id="PF00069">
    <property type="entry name" value="Pkinase"/>
    <property type="match status" value="1"/>
</dbReference>
<evidence type="ECO:0000256" key="12">
    <source>
        <dbReference type="ARBA" id="ARBA00023136"/>
    </source>
</evidence>
<evidence type="ECO:0000256" key="9">
    <source>
        <dbReference type="ARBA" id="ARBA00022777"/>
    </source>
</evidence>
<dbReference type="InterPro" id="IPR008271">
    <property type="entry name" value="Ser/Thr_kinase_AS"/>
</dbReference>
<keyword evidence="16" id="KW-0723">Serine/threonine-protein kinase</keyword>
<feature type="domain" description="Protein kinase" evidence="17">
    <location>
        <begin position="16"/>
        <end position="287"/>
    </location>
</feature>
<keyword evidence="12" id="KW-0472">Membrane</keyword>
<evidence type="ECO:0000313" key="18">
    <source>
        <dbReference type="EMBL" id="KAL3814510.1"/>
    </source>
</evidence>
<keyword evidence="7" id="KW-0732">Signal</keyword>
<dbReference type="Gene3D" id="1.10.510.10">
    <property type="entry name" value="Transferase(Phosphotransferase) domain 1"/>
    <property type="match status" value="1"/>
</dbReference>
<dbReference type="SMART" id="SM00220">
    <property type="entry name" value="S_TKc"/>
    <property type="match status" value="1"/>
</dbReference>
<dbReference type="FunFam" id="1.10.510.10:FF:000240">
    <property type="entry name" value="Lectin-domain containing receptor kinase A4.3"/>
    <property type="match status" value="1"/>
</dbReference>
<evidence type="ECO:0000256" key="8">
    <source>
        <dbReference type="ARBA" id="ARBA00022741"/>
    </source>
</evidence>
<dbReference type="PROSITE" id="PS00108">
    <property type="entry name" value="PROTEIN_KINASE_ST"/>
    <property type="match status" value="1"/>
</dbReference>
<keyword evidence="14" id="KW-0325">Glycoprotein</keyword>
<proteinExistence type="inferred from homology"/>
<dbReference type="GO" id="GO:0005524">
    <property type="term" value="F:ATP binding"/>
    <property type="evidence" value="ECO:0007669"/>
    <property type="project" value="UniProtKB-UniRule"/>
</dbReference>
<evidence type="ECO:0000256" key="11">
    <source>
        <dbReference type="ARBA" id="ARBA00022989"/>
    </source>
</evidence>
<keyword evidence="10 15" id="KW-0067">ATP-binding</keyword>
<evidence type="ECO:0000256" key="7">
    <source>
        <dbReference type="ARBA" id="ARBA00022729"/>
    </source>
</evidence>
<dbReference type="GO" id="GO:0002229">
    <property type="term" value="P:defense response to oomycetes"/>
    <property type="evidence" value="ECO:0007669"/>
    <property type="project" value="UniProtKB-ARBA"/>
</dbReference>
<dbReference type="PROSITE" id="PS50011">
    <property type="entry name" value="PROTEIN_KINASE_DOM"/>
    <property type="match status" value="1"/>
</dbReference>